<dbReference type="InterPro" id="IPR011047">
    <property type="entry name" value="Quinoprotein_ADH-like_sf"/>
</dbReference>
<evidence type="ECO:0000256" key="1">
    <source>
        <dbReference type="ARBA" id="ARBA00004570"/>
    </source>
</evidence>
<dbReference type="PRINTS" id="PR00320">
    <property type="entry name" value="GPROTEINBRPT"/>
</dbReference>
<dbReference type="Gene3D" id="3.40.50.300">
    <property type="entry name" value="P-loop containing nucleotide triphosphate hydrolases"/>
    <property type="match status" value="1"/>
</dbReference>
<dbReference type="InterPro" id="IPR027417">
    <property type="entry name" value="P-loop_NTPase"/>
</dbReference>
<dbReference type="GO" id="GO:1990234">
    <property type="term" value="C:transferase complex"/>
    <property type="evidence" value="ECO:0007669"/>
    <property type="project" value="UniProtKB-ARBA"/>
</dbReference>
<dbReference type="Gene3D" id="2.130.10.10">
    <property type="entry name" value="YVTN repeat-like/Quinoprotein amine dehydrogenase"/>
    <property type="match status" value="6"/>
</dbReference>
<dbReference type="InterPro" id="IPR019775">
    <property type="entry name" value="WD40_repeat_CS"/>
</dbReference>
<dbReference type="PANTHER" id="PTHR22847:SF637">
    <property type="entry name" value="WD REPEAT DOMAIN 5B"/>
    <property type="match status" value="1"/>
</dbReference>
<name>A0A1S9D462_ASPOZ</name>
<dbReference type="InterPro" id="IPR001680">
    <property type="entry name" value="WD40_rpt"/>
</dbReference>
<dbReference type="GO" id="GO:0005741">
    <property type="term" value="C:mitochondrial outer membrane"/>
    <property type="evidence" value="ECO:0007669"/>
    <property type="project" value="UniProtKB-SubCell"/>
</dbReference>
<feature type="repeat" description="WD" evidence="7">
    <location>
        <begin position="757"/>
        <end position="798"/>
    </location>
</feature>
<dbReference type="SUPFAM" id="SSF52540">
    <property type="entry name" value="P-loop containing nucleoside triphosphate hydrolases"/>
    <property type="match status" value="1"/>
</dbReference>
<feature type="repeat" description="WD" evidence="7">
    <location>
        <begin position="1177"/>
        <end position="1218"/>
    </location>
</feature>
<dbReference type="InterPro" id="IPR056884">
    <property type="entry name" value="NPHP3-like_N"/>
</dbReference>
<evidence type="ECO:0000256" key="4">
    <source>
        <dbReference type="ARBA" id="ARBA00038415"/>
    </source>
</evidence>
<comment type="function">
    <text evidence="6">Involved in mitochondrial fission. Acts as an adapter protein required to form mitochondrial fission complexes. Formation of these complexes is required to promote constriction and fission of the mitochondrial compartment at a late step in mitochondrial division.</text>
</comment>
<evidence type="ECO:0000256" key="2">
    <source>
        <dbReference type="ARBA" id="ARBA00022574"/>
    </source>
</evidence>
<evidence type="ECO:0000256" key="7">
    <source>
        <dbReference type="PROSITE-ProRule" id="PRU00221"/>
    </source>
</evidence>
<evidence type="ECO:0000256" key="5">
    <source>
        <dbReference type="ARBA" id="ARBA00039789"/>
    </source>
</evidence>
<feature type="region of interest" description="Disordered" evidence="8">
    <location>
        <begin position="1"/>
        <end position="44"/>
    </location>
</feature>
<dbReference type="SMART" id="SM00320">
    <property type="entry name" value="WD40"/>
    <property type="match status" value="12"/>
</dbReference>
<comment type="similarity">
    <text evidence="4">Belongs to the WD repeat MDV1/CAF4 family.</text>
</comment>
<accession>A0A1S9D462</accession>
<evidence type="ECO:0000256" key="3">
    <source>
        <dbReference type="ARBA" id="ARBA00022737"/>
    </source>
</evidence>
<feature type="repeat" description="WD" evidence="7">
    <location>
        <begin position="1051"/>
        <end position="1092"/>
    </location>
</feature>
<reference evidence="10 11" key="1">
    <citation type="submission" date="2016-10" db="EMBL/GenBank/DDBJ databases">
        <title>Genome sequencing of Aspergillus oryzae BCC7051.</title>
        <authorList>
            <person name="Thammarongtham C."/>
            <person name="Vorapreeda T."/>
            <person name="Nookaew I."/>
            <person name="Srisuk T."/>
            <person name="Land M."/>
            <person name="Jeennor S."/>
            <person name="Laoteng K."/>
        </authorList>
    </citation>
    <scope>NUCLEOTIDE SEQUENCE [LARGE SCALE GENOMIC DNA]</scope>
    <source>
        <strain evidence="10 11">BCC7051</strain>
    </source>
</reference>
<dbReference type="VEuPathDB" id="FungiDB:AO090010000291"/>
<feature type="repeat" description="WD" evidence="7">
    <location>
        <begin position="1009"/>
        <end position="1050"/>
    </location>
</feature>
<dbReference type="PROSITE" id="PS00678">
    <property type="entry name" value="WD_REPEATS_1"/>
    <property type="match status" value="10"/>
</dbReference>
<dbReference type="SMART" id="SM00564">
    <property type="entry name" value="PQQ"/>
    <property type="match status" value="11"/>
</dbReference>
<dbReference type="PROSITE" id="PS50082">
    <property type="entry name" value="WD_REPEATS_2"/>
    <property type="match status" value="12"/>
</dbReference>
<sequence length="1333" mass="148655">MPLRKLLRNLYGDRKENKADSPPPPSPRPSTIKTTQSTEPFKPQDLWQTAYSQLDEEKQRILSTHKDTADPNDKENRIRMEDLIGQVIHLTKEQYEEYQRNADGKIRKYSRNIIDAALSTKDIIGAVATFDPTQHAASAWAIVSLGLTMTKNYRDRQDALFESSDYLADVLAQCAFVEQNFYRESRSGNQQDLGNILIRLYRAILSYTAAVQQTQSAKLKALVEEEREKLRRRIELDEYLRRGEEAENILCLIDKLTESMKELLEQSGLANLHVAEGVFYNSYVNQHEDFCLPETRTELRRQISEWARSNGKFIFWLNGMAGTGKSTIARTVAESFQNQGLLGASFFFKRGEADRGNAKYLISTITRQLVIRHHRLAPEVLNAIKNDPNIASKSLSEQCEKLLCQPLVKLHLDQPTTIVIVIDALDECDGEDDIRVILQLLFKMQEIKSVCLRVFLTSRPELPIRLGFEQDKNHQDLVLHALPAPVIEHDIRVFLEYKLSKIQQERSLPPDWPGNDNVERLVQMAVPSFIFAATLCRFVGDRDWLPEKRLAAVLQDETATATSDMDRTYIPFQNIIGVIILLATPLSVVALAQLTSISTDDISNRLNRFYAVLNVPEDLEAPVRILHLSFRDFLVSTEASYGTQHKDIDPQVINQHLTAELQYSCRYWVYHLKQSQGCISESEILSFLRKRFLHWLEALALIGSISEAMEMIDILKSSIWTDIGTEILDFLYDAKSSGLVFAPAQSIVKKTFSRETLEGHSGHVTSVVFSPNGRTLASGSHDSTIKLWDTTTGTERQTLKGHSSSVYSVVFSPDGRTLASGSDDSTIKLWDTTTGTERQTLKGHLGQVTSVVFSPDRRTLASGSYDSTIKLWDTTTGTERQTLKGHLGRVTSVVFSPDGRTLASGSYDSTIKLWDTATGTERQTLKGRLGWITSVVFSPDGRTLASGSHDSTIKLWDTTTGTERQTLKGHSSSVYSVVFSPDGRTLASGSYDSTIELWDTATGTERQTLEGHSGRVTSVVFSPDGHTLASGSYDSTIKLWDTTMGTERQTLKGHLDRVTSVVFSPDGRTLASGSDDSTIKLWDTTTGTERQTLEGHSGWVTSVVFSPDGRTLASGSYDSTIKLWDTTTGTERQTLKGHSSLVYLVVFSPDGRTLASGSIDSTIKLWDTTTGTERQTLKGHSGRVNLVAFSPDGRTLASGSIDSTIKLWDTTMGTERQTLKGHSHWVKSVAFSPDGRTLASGSNDNTIKLWDTTTGTEYQTLKGRSDSVETVLNEPNSNLHISVSNPWISSVGENLLWLPAEYRSFLSHAVKDTTIAFGYRDGRVCIIGFHIVD</sequence>
<dbReference type="SUPFAM" id="SSF50998">
    <property type="entry name" value="Quinoprotein alcohol dehydrogenase-like"/>
    <property type="match status" value="1"/>
</dbReference>
<feature type="repeat" description="WD" evidence="7">
    <location>
        <begin position="1093"/>
        <end position="1134"/>
    </location>
</feature>
<evidence type="ECO:0000313" key="10">
    <source>
        <dbReference type="EMBL" id="OOO03862.1"/>
    </source>
</evidence>
<organism evidence="10 11">
    <name type="scientific">Aspergillus oryzae</name>
    <name type="common">Yellow koji mold</name>
    <dbReference type="NCBI Taxonomy" id="5062"/>
    <lineage>
        <taxon>Eukaryota</taxon>
        <taxon>Fungi</taxon>
        <taxon>Dikarya</taxon>
        <taxon>Ascomycota</taxon>
        <taxon>Pezizomycotina</taxon>
        <taxon>Eurotiomycetes</taxon>
        <taxon>Eurotiomycetidae</taxon>
        <taxon>Eurotiales</taxon>
        <taxon>Aspergillaceae</taxon>
        <taxon>Aspergillus</taxon>
        <taxon>Aspergillus subgen. Circumdati</taxon>
    </lineage>
</organism>
<dbReference type="InterPro" id="IPR020472">
    <property type="entry name" value="WD40_PAC1"/>
</dbReference>
<feature type="repeat" description="WD" evidence="7">
    <location>
        <begin position="925"/>
        <end position="966"/>
    </location>
</feature>
<feature type="repeat" description="WD" evidence="7">
    <location>
        <begin position="967"/>
        <end position="1008"/>
    </location>
</feature>
<dbReference type="Pfam" id="PF00400">
    <property type="entry name" value="WD40"/>
    <property type="match status" value="8"/>
</dbReference>
<dbReference type="CDD" id="cd00200">
    <property type="entry name" value="WD40"/>
    <property type="match status" value="2"/>
</dbReference>
<dbReference type="GO" id="GO:0005634">
    <property type="term" value="C:nucleus"/>
    <property type="evidence" value="ECO:0007669"/>
    <property type="project" value="TreeGrafter"/>
</dbReference>
<dbReference type="OrthoDB" id="674604at2759"/>
<dbReference type="Proteomes" id="UP000190312">
    <property type="component" value="Unassembled WGS sequence"/>
</dbReference>
<keyword evidence="3" id="KW-0677">Repeat</keyword>
<evidence type="ECO:0000259" key="9">
    <source>
        <dbReference type="PROSITE" id="PS50837"/>
    </source>
</evidence>
<gene>
    <name evidence="10" type="ORF">OAory_01022730</name>
</gene>
<evidence type="ECO:0000313" key="11">
    <source>
        <dbReference type="Proteomes" id="UP000190312"/>
    </source>
</evidence>
<evidence type="ECO:0000256" key="6">
    <source>
        <dbReference type="ARBA" id="ARBA00043913"/>
    </source>
</evidence>
<protein>
    <recommendedName>
        <fullName evidence="5">Mitochondrial division protein 1</fullName>
    </recommendedName>
</protein>
<proteinExistence type="inferred from homology"/>
<dbReference type="VEuPathDB" id="FungiDB:AO090010000783"/>
<dbReference type="Pfam" id="PF25173">
    <property type="entry name" value="Beta-prop_WDR3_1st"/>
    <property type="match status" value="1"/>
</dbReference>
<comment type="caution">
    <text evidence="10">The sequence shown here is derived from an EMBL/GenBank/DDBJ whole genome shotgun (WGS) entry which is preliminary data.</text>
</comment>
<dbReference type="PROSITE" id="PS50294">
    <property type="entry name" value="WD_REPEATS_REGION"/>
    <property type="match status" value="12"/>
</dbReference>
<feature type="repeat" description="WD" evidence="7">
    <location>
        <begin position="799"/>
        <end position="840"/>
    </location>
</feature>
<feature type="repeat" description="WD" evidence="7">
    <location>
        <begin position="1219"/>
        <end position="1260"/>
    </location>
</feature>
<dbReference type="InterPro" id="IPR007111">
    <property type="entry name" value="NACHT_NTPase"/>
</dbReference>
<dbReference type="Pfam" id="PF24883">
    <property type="entry name" value="NPHP3_N"/>
    <property type="match status" value="1"/>
</dbReference>
<dbReference type="InterPro" id="IPR018391">
    <property type="entry name" value="PQQ_b-propeller_rpt"/>
</dbReference>
<dbReference type="SUPFAM" id="SSF50978">
    <property type="entry name" value="WD40 repeat-like"/>
    <property type="match status" value="1"/>
</dbReference>
<evidence type="ECO:0000256" key="8">
    <source>
        <dbReference type="SAM" id="MobiDB-lite"/>
    </source>
</evidence>
<feature type="repeat" description="WD" evidence="7">
    <location>
        <begin position="1135"/>
        <end position="1176"/>
    </location>
</feature>
<feature type="repeat" description="WD" evidence="7">
    <location>
        <begin position="841"/>
        <end position="882"/>
    </location>
</feature>
<dbReference type="InterPro" id="IPR015943">
    <property type="entry name" value="WD40/YVTN_repeat-like_dom_sf"/>
</dbReference>
<feature type="repeat" description="WD" evidence="7">
    <location>
        <begin position="883"/>
        <end position="924"/>
    </location>
</feature>
<comment type="subcellular location">
    <subcellularLocation>
        <location evidence="1">Mitochondrion outer membrane</location>
        <topology evidence="1">Peripheral membrane protein</topology>
        <orientation evidence="1">Cytoplasmic side</orientation>
    </subcellularLocation>
</comment>
<dbReference type="PROSITE" id="PS50837">
    <property type="entry name" value="NACHT"/>
    <property type="match status" value="1"/>
</dbReference>
<feature type="domain" description="NACHT" evidence="9">
    <location>
        <begin position="313"/>
        <end position="460"/>
    </location>
</feature>
<dbReference type="InterPro" id="IPR036322">
    <property type="entry name" value="WD40_repeat_dom_sf"/>
</dbReference>
<dbReference type="EMBL" id="MKZY01000023">
    <property type="protein sequence ID" value="OOO03862.1"/>
    <property type="molecule type" value="Genomic_DNA"/>
</dbReference>
<keyword evidence="2 7" id="KW-0853">WD repeat</keyword>
<dbReference type="PANTHER" id="PTHR22847">
    <property type="entry name" value="WD40 REPEAT PROTEIN"/>
    <property type="match status" value="1"/>
</dbReference>